<dbReference type="SUPFAM" id="SSF54518">
    <property type="entry name" value="Tubby C-terminal domain-like"/>
    <property type="match status" value="1"/>
</dbReference>
<dbReference type="Proteomes" id="UP000813463">
    <property type="component" value="Chromosome 2"/>
</dbReference>
<proteinExistence type="inferred from homology"/>
<reference evidence="3" key="2">
    <citation type="submission" date="2025-08" db="UniProtKB">
        <authorList>
            <consortium name="RefSeq"/>
        </authorList>
    </citation>
    <scope>IDENTIFICATION</scope>
    <source>
        <tissue evidence="3">Leaf</tissue>
    </source>
</reference>
<dbReference type="KEGG" id="soe:110789821"/>
<evidence type="ECO:0000256" key="1">
    <source>
        <dbReference type="ARBA" id="ARBA00005437"/>
    </source>
</evidence>
<name>A0A9R0IIZ7_SPIOL</name>
<reference evidence="2" key="1">
    <citation type="journal article" date="2021" name="Nat. Commun.">
        <title>Genomic analyses provide insights into spinach domestication and the genetic basis of agronomic traits.</title>
        <authorList>
            <person name="Cai X."/>
            <person name="Sun X."/>
            <person name="Xu C."/>
            <person name="Sun H."/>
            <person name="Wang X."/>
            <person name="Ge C."/>
            <person name="Zhang Z."/>
            <person name="Wang Q."/>
            <person name="Fei Z."/>
            <person name="Jiao C."/>
            <person name="Wang Q."/>
        </authorList>
    </citation>
    <scope>NUCLEOTIDE SEQUENCE [LARGE SCALE GENOMIC DNA]</scope>
    <source>
        <strain evidence="2">cv. Varoflay</strain>
    </source>
</reference>
<dbReference type="PANTHER" id="PTHR31087">
    <property type="match status" value="1"/>
</dbReference>
<evidence type="ECO:0000313" key="3">
    <source>
        <dbReference type="RefSeq" id="XP_021850214.1"/>
    </source>
</evidence>
<dbReference type="OrthoDB" id="677463at2759"/>
<gene>
    <name evidence="3" type="primary">LOC110789821</name>
</gene>
<sequence length="229" mass="26559">MSDYNIKEEAVVEKTSDYNVKEEVVKQERYYYEEEREFTIHKTSMFSQGDGFMIYDSKGDIIFRVHSYGPIKQPVILMDRFGKPLITLLPKRPTLHHRWEGFIGEKTRHDQQPPIFSIWKSIKMVGRRGSTMIVQVHDGSHAMYEIEGCFNERSCNVYYYLSDDHTISEKFLVAEIKRKVELTRNIMLGKDVFSLNVKAGFDAAFAMALVLALDRIDGDVDDDVSIDPL</sequence>
<dbReference type="InterPro" id="IPR025659">
    <property type="entry name" value="Tubby-like_C"/>
</dbReference>
<protein>
    <submittedName>
        <fullName evidence="3">Protein LURP-one-related 12-like</fullName>
    </submittedName>
</protein>
<dbReference type="InterPro" id="IPR007612">
    <property type="entry name" value="LOR"/>
</dbReference>
<dbReference type="InterPro" id="IPR038595">
    <property type="entry name" value="LOR_sf"/>
</dbReference>
<organism evidence="2 3">
    <name type="scientific">Spinacia oleracea</name>
    <name type="common">Spinach</name>
    <dbReference type="NCBI Taxonomy" id="3562"/>
    <lineage>
        <taxon>Eukaryota</taxon>
        <taxon>Viridiplantae</taxon>
        <taxon>Streptophyta</taxon>
        <taxon>Embryophyta</taxon>
        <taxon>Tracheophyta</taxon>
        <taxon>Spermatophyta</taxon>
        <taxon>Magnoliopsida</taxon>
        <taxon>eudicotyledons</taxon>
        <taxon>Gunneridae</taxon>
        <taxon>Pentapetalae</taxon>
        <taxon>Caryophyllales</taxon>
        <taxon>Chenopodiaceae</taxon>
        <taxon>Chenopodioideae</taxon>
        <taxon>Anserineae</taxon>
        <taxon>Spinacia</taxon>
    </lineage>
</organism>
<keyword evidence="2" id="KW-1185">Reference proteome</keyword>
<comment type="similarity">
    <text evidence="1">Belongs to the LOR family.</text>
</comment>
<dbReference type="RefSeq" id="XP_021850214.1">
    <property type="nucleotide sequence ID" value="XM_021994522.2"/>
</dbReference>
<evidence type="ECO:0000313" key="2">
    <source>
        <dbReference type="Proteomes" id="UP000813463"/>
    </source>
</evidence>
<dbReference type="PANTHER" id="PTHR31087:SF60">
    <property type="entry name" value="PROTEIN LURP-ONE-RELATED 5"/>
    <property type="match status" value="1"/>
</dbReference>
<dbReference type="Pfam" id="PF04525">
    <property type="entry name" value="LOR"/>
    <property type="match status" value="1"/>
</dbReference>
<dbReference type="GeneID" id="110789821"/>
<accession>A0A9R0IIZ7</accession>
<dbReference type="Gene3D" id="2.40.160.200">
    <property type="entry name" value="LURP1-related"/>
    <property type="match status" value="1"/>
</dbReference>
<dbReference type="AlphaFoldDB" id="A0A9R0IIZ7"/>